<keyword evidence="4 7" id="KW-0812">Transmembrane</keyword>
<dbReference type="CDD" id="cd06261">
    <property type="entry name" value="TM_PBP2"/>
    <property type="match status" value="1"/>
</dbReference>
<evidence type="ECO:0000256" key="2">
    <source>
        <dbReference type="ARBA" id="ARBA00022448"/>
    </source>
</evidence>
<dbReference type="EMBL" id="CP124545">
    <property type="protein sequence ID" value="WMN02066.1"/>
    <property type="molecule type" value="Genomic_DNA"/>
</dbReference>
<dbReference type="SUPFAM" id="SSF161098">
    <property type="entry name" value="MetI-like"/>
    <property type="match status" value="1"/>
</dbReference>
<comment type="similarity">
    <text evidence="7">Belongs to the binding-protein-dependent transport system permease family.</text>
</comment>
<dbReference type="Gene3D" id="1.10.3720.10">
    <property type="entry name" value="MetI-like"/>
    <property type="match status" value="1"/>
</dbReference>
<evidence type="ECO:0000256" key="3">
    <source>
        <dbReference type="ARBA" id="ARBA00022475"/>
    </source>
</evidence>
<evidence type="ECO:0000259" key="8">
    <source>
        <dbReference type="PROSITE" id="PS50928"/>
    </source>
</evidence>
<name>A0A5N5E6V4_RHOER</name>
<keyword evidence="3" id="KW-1003">Cell membrane</keyword>
<dbReference type="Proteomes" id="UP000325576">
    <property type="component" value="Unassembled WGS sequence"/>
</dbReference>
<evidence type="ECO:0000313" key="9">
    <source>
        <dbReference type="EMBL" id="KAB2585561.1"/>
    </source>
</evidence>
<organism evidence="9 11">
    <name type="scientific">Rhodococcus erythropolis</name>
    <name type="common">Arthrobacter picolinophilus</name>
    <dbReference type="NCBI Taxonomy" id="1833"/>
    <lineage>
        <taxon>Bacteria</taxon>
        <taxon>Bacillati</taxon>
        <taxon>Actinomycetota</taxon>
        <taxon>Actinomycetes</taxon>
        <taxon>Mycobacteriales</taxon>
        <taxon>Nocardiaceae</taxon>
        <taxon>Rhodococcus</taxon>
        <taxon>Rhodococcus erythropolis group</taxon>
    </lineage>
</organism>
<dbReference type="GO" id="GO:0005886">
    <property type="term" value="C:plasma membrane"/>
    <property type="evidence" value="ECO:0007669"/>
    <property type="project" value="UniProtKB-SubCell"/>
</dbReference>
<feature type="transmembrane region" description="Helical" evidence="7">
    <location>
        <begin position="99"/>
        <end position="123"/>
    </location>
</feature>
<feature type="transmembrane region" description="Helical" evidence="7">
    <location>
        <begin position="262"/>
        <end position="287"/>
    </location>
</feature>
<dbReference type="InterPro" id="IPR025966">
    <property type="entry name" value="OppC_N"/>
</dbReference>
<proteinExistence type="inferred from homology"/>
<dbReference type="InterPro" id="IPR050366">
    <property type="entry name" value="BP-dependent_transpt_permease"/>
</dbReference>
<dbReference type="AlphaFoldDB" id="A0A5N5E6V4"/>
<sequence>MTESFGAALSPSSPIAPSTRQRRRFMARILSLPGQKVAWSILFVLVSAAVLAPLLAPHSPNVQDLTSTLAPPSGEHLLGTDDLGRDQLSRLLFGLRTSLAVSAAVTLGVMVIGLPLGMLAGFTRGIANTVIARLIDVGLALPSLLLALALIAAMGAGVTSTIIALVAGYTPYLARVTRSVVLKIREEEYIDSAAVSGVPTWRIIVRHVTPNMIESVSVQLTLIFAFTVIAEAGLSFVGLGIQPPTSSLGNMLALGSTHSIDLPLMSIVPGCTIALVVITLLVCGDGLRHALDPRSNR</sequence>
<evidence type="ECO:0000256" key="5">
    <source>
        <dbReference type="ARBA" id="ARBA00022989"/>
    </source>
</evidence>
<feature type="transmembrane region" description="Helical" evidence="7">
    <location>
        <begin position="220"/>
        <end position="242"/>
    </location>
</feature>
<evidence type="ECO:0000256" key="4">
    <source>
        <dbReference type="ARBA" id="ARBA00022692"/>
    </source>
</evidence>
<dbReference type="Pfam" id="PF12911">
    <property type="entry name" value="OppC_N"/>
    <property type="match status" value="1"/>
</dbReference>
<feature type="transmembrane region" description="Helical" evidence="7">
    <location>
        <begin position="144"/>
        <end position="169"/>
    </location>
</feature>
<feature type="transmembrane region" description="Helical" evidence="7">
    <location>
        <begin position="37"/>
        <end position="56"/>
    </location>
</feature>
<keyword evidence="5 7" id="KW-1133">Transmembrane helix</keyword>
<dbReference type="Proteomes" id="UP001230933">
    <property type="component" value="Chromosome"/>
</dbReference>
<evidence type="ECO:0000256" key="1">
    <source>
        <dbReference type="ARBA" id="ARBA00004651"/>
    </source>
</evidence>
<dbReference type="PANTHER" id="PTHR43386">
    <property type="entry name" value="OLIGOPEPTIDE TRANSPORT SYSTEM PERMEASE PROTEIN APPC"/>
    <property type="match status" value="1"/>
</dbReference>
<reference evidence="9 11" key="1">
    <citation type="journal article" date="2017" name="Poromechanics V (2013)">
        <title>Genomic Characterization of the Arsenic-Tolerant Actinobacterium, &lt;i&gt;Rhodococcus erythropolis&lt;/i&gt; S43.</title>
        <authorList>
            <person name="Retamal-Morales G."/>
            <person name="Mehnert M."/>
            <person name="Schwabe R."/>
            <person name="Tischler D."/>
            <person name="Schloemann M."/>
            <person name="Levican G.J."/>
        </authorList>
    </citation>
    <scope>NUCLEOTIDE SEQUENCE [LARGE SCALE GENOMIC DNA]</scope>
    <source>
        <strain evidence="9 11">S43</strain>
    </source>
</reference>
<dbReference type="InterPro" id="IPR035906">
    <property type="entry name" value="MetI-like_sf"/>
</dbReference>
<keyword evidence="6 7" id="KW-0472">Membrane</keyword>
<accession>A0A5N5E6V4</accession>
<dbReference type="PROSITE" id="PS50928">
    <property type="entry name" value="ABC_TM1"/>
    <property type="match status" value="1"/>
</dbReference>
<feature type="domain" description="ABC transmembrane type-1" evidence="8">
    <location>
        <begin position="95"/>
        <end position="286"/>
    </location>
</feature>
<dbReference type="InterPro" id="IPR000515">
    <property type="entry name" value="MetI-like"/>
</dbReference>
<reference evidence="10" key="2">
    <citation type="submission" date="2023-08" db="EMBL/GenBank/DDBJ databases">
        <title>Isolation and Characterization of Rhodococcus erythropolis MGMM8.</title>
        <authorList>
            <person name="Diabankana R.G.C."/>
            <person name="Afordoanyi D.M."/>
            <person name="Validov S.Z."/>
        </authorList>
    </citation>
    <scope>NUCLEOTIDE SEQUENCE</scope>
    <source>
        <strain evidence="10">MGMM8</strain>
    </source>
</reference>
<dbReference type="Pfam" id="PF00528">
    <property type="entry name" value="BPD_transp_1"/>
    <property type="match status" value="1"/>
</dbReference>
<dbReference type="PANTHER" id="PTHR43386:SF25">
    <property type="entry name" value="PEPTIDE ABC TRANSPORTER PERMEASE PROTEIN"/>
    <property type="match status" value="1"/>
</dbReference>
<dbReference type="RefSeq" id="WP_031332944.1">
    <property type="nucleotide sequence ID" value="NZ_CP124545.1"/>
</dbReference>
<evidence type="ECO:0000313" key="10">
    <source>
        <dbReference type="EMBL" id="WMN02066.1"/>
    </source>
</evidence>
<dbReference type="GO" id="GO:0055085">
    <property type="term" value="P:transmembrane transport"/>
    <property type="evidence" value="ECO:0007669"/>
    <property type="project" value="InterPro"/>
</dbReference>
<evidence type="ECO:0000256" key="6">
    <source>
        <dbReference type="ARBA" id="ARBA00023136"/>
    </source>
</evidence>
<evidence type="ECO:0000313" key="11">
    <source>
        <dbReference type="Proteomes" id="UP000325576"/>
    </source>
</evidence>
<keyword evidence="2 7" id="KW-0813">Transport</keyword>
<gene>
    <name evidence="9" type="ORF">BS297_09785</name>
    <name evidence="10" type="ORF">QIE55_30395</name>
</gene>
<evidence type="ECO:0000256" key="7">
    <source>
        <dbReference type="RuleBase" id="RU363032"/>
    </source>
</evidence>
<comment type="subcellular location">
    <subcellularLocation>
        <location evidence="1 7">Cell membrane</location>
        <topology evidence="1 7">Multi-pass membrane protein</topology>
    </subcellularLocation>
</comment>
<dbReference type="EMBL" id="MRBO01000310">
    <property type="protein sequence ID" value="KAB2585561.1"/>
    <property type="molecule type" value="Genomic_DNA"/>
</dbReference>
<protein>
    <submittedName>
        <fullName evidence="10">ABC transporter permease</fullName>
    </submittedName>
</protein>